<keyword evidence="3" id="KW-1185">Reference proteome</keyword>
<dbReference type="OrthoDB" id="1866965at2759"/>
<dbReference type="STRING" id="595528.A0A0D2U604"/>
<accession>A0A0D2U604</accession>
<dbReference type="PhylomeDB" id="A0A0D2U604"/>
<reference evidence="3" key="1">
    <citation type="submission" date="2011-02" db="EMBL/GenBank/DDBJ databases">
        <title>The Genome Sequence of Capsaspora owczarzaki ATCC 30864.</title>
        <authorList>
            <person name="Russ C."/>
            <person name="Cuomo C."/>
            <person name="Burger G."/>
            <person name="Gray M.W."/>
            <person name="Holland P.W.H."/>
            <person name="King N."/>
            <person name="Lang F.B.F."/>
            <person name="Roger A.J."/>
            <person name="Ruiz-Trillo I."/>
            <person name="Young S.K."/>
            <person name="Zeng Q."/>
            <person name="Gargeya S."/>
            <person name="Alvarado L."/>
            <person name="Berlin A."/>
            <person name="Chapman S.B."/>
            <person name="Chen Z."/>
            <person name="Freedman E."/>
            <person name="Gellesch M."/>
            <person name="Goldberg J."/>
            <person name="Griggs A."/>
            <person name="Gujja S."/>
            <person name="Heilman E."/>
            <person name="Heiman D."/>
            <person name="Howarth C."/>
            <person name="Mehta T."/>
            <person name="Neiman D."/>
            <person name="Pearson M."/>
            <person name="Roberts A."/>
            <person name="Saif S."/>
            <person name="Shea T."/>
            <person name="Shenoy N."/>
            <person name="Sisk P."/>
            <person name="Stolte C."/>
            <person name="Sykes S."/>
            <person name="White J."/>
            <person name="Yandava C."/>
            <person name="Haas B."/>
            <person name="Nusbaum C."/>
            <person name="Birren B."/>
        </authorList>
    </citation>
    <scope>NUCLEOTIDE SEQUENCE</scope>
    <source>
        <strain evidence="3">ATCC 30864</strain>
    </source>
</reference>
<proteinExistence type="predicted"/>
<protein>
    <submittedName>
        <fullName evidence="2">Uncharacterized protein</fullName>
    </submittedName>
</protein>
<dbReference type="PANTHER" id="PTHR31743:SF1">
    <property type="entry name" value="SHORT TRANSIENT RECEPTOR POTENTIAL CHANNEL 4-ASSOCIATED PROTEIN"/>
    <property type="match status" value="1"/>
</dbReference>
<dbReference type="GO" id="GO:0019902">
    <property type="term" value="F:phosphatase binding"/>
    <property type="evidence" value="ECO:0007669"/>
    <property type="project" value="TreeGrafter"/>
</dbReference>
<feature type="region of interest" description="Disordered" evidence="1">
    <location>
        <begin position="61"/>
        <end position="80"/>
    </location>
</feature>
<dbReference type="PANTHER" id="PTHR31743">
    <property type="entry name" value="TRANSIENT RECEPTOR POTENTIAL CHANNEL 4-ASSOCIATED PROTEIN TCPC4AP"/>
    <property type="match status" value="1"/>
</dbReference>
<evidence type="ECO:0000313" key="2">
    <source>
        <dbReference type="EMBL" id="KJE90551.1"/>
    </source>
</evidence>
<dbReference type="InParanoid" id="A0A0D2U604"/>
<dbReference type="AlphaFoldDB" id="A0A0D2U604"/>
<dbReference type="Pfam" id="PF12463">
    <property type="entry name" value="DUF3689"/>
    <property type="match status" value="1"/>
</dbReference>
<dbReference type="RefSeq" id="XP_004364721.1">
    <property type="nucleotide sequence ID" value="XM_004364664.2"/>
</dbReference>
<evidence type="ECO:0000313" key="3">
    <source>
        <dbReference type="Proteomes" id="UP000008743"/>
    </source>
</evidence>
<dbReference type="EMBL" id="KE346361">
    <property type="protein sequence ID" value="KJE90551.1"/>
    <property type="molecule type" value="Genomic_DNA"/>
</dbReference>
<gene>
    <name evidence="2" type="ORF">CAOG_001853</name>
</gene>
<sequence length="1092" mass="118388">MLAQPITAPGTPSPVKMETSSRPALPHYPLSLPAQRAALTPPMSASCNEGVFALENAAEVPFSTSPTPSEPPSRRPYNRVASKSGFGFLARSSSPAAQISASTSLKRDTSSSSLHAKHSNMLPLASLCHRKSVLQSDMHASMNSATVSSFELAPSASAPAMSQSSGLDGARGLFHHRAHQHRADLSAGSNGPSTVNIVHRLAHSQLNGRRFSGTPIARSPKAFTSAVSNQLNDLPELLVRLEQCVATRNDVANRAHLTALASHLLGSRLPALLSHAPSALVTADAEPFFASHANSSESTGPSIASWLVNLNSQPLPTDAADEAAVAHEHTLAPSASLPSFTAATERRFHFRLSPHDAFAMLGGVRLLTSLILRDDLAILPPNSVSEVGGGPIRPTLVPNLAALRVISAALDLLRHVCIQVPSTTAELANDLPLLRQLFLLCSFKTTIANATALLEELLAARTKTFDLSLIPNVHQLISSLAFDDFTHFIKIIVLLVYDLEDHGVADAVRVSLDKEVRAVQRHSSMLAPVRQVDRNHALLLGNPDLLTRLVKVLDVGVNGALRELWLDTETARQAAAHRERMAQAAAAEAAASAAAVAATAATAAAVASNPFRPLPSVPAFASPADLAAMAASAAASPGPARISRPRRQPLLADSDYTPAQQVTVDQDFRLETWHRAVAGASALSFLRPSAHPVTHAPPCSHVTISTLAEVIFVFNLLLGSKRKADTQTRLAQLGLVPILCKAYSFMHWRPIPPTPAHSSNLNVDNTTVKVQYLRLLHGMADGIPDSRHHRLFFAQAELSQIRTIERLWRVQRGPEQFAKATFCREPVGLVKLMMHELCSNETLDASMKFQFVVAIESHIRGATSAERALLATSDFFQFLLDELLSPEFKTSSILQSLFDLLGELIRFCPVLLMQFSDLCTDEAFARLLHVISLHLVDANVFLRSIMMTISHYSQHHRTTAESDCTSYIPERCKFAAFFGDPANVMWLCAQLMLVISIDELSQENICCLNSALVIFVFAYREGQLASFVERLYAVCNLVNGDAAATFANFAQLLVFWKQHYLKRHRDLYQLAAGSRISVDDWMTVVNVVASFC</sequence>
<dbReference type="GO" id="GO:0031464">
    <property type="term" value="C:Cul4A-RING E3 ubiquitin ligase complex"/>
    <property type="evidence" value="ECO:0007669"/>
    <property type="project" value="InterPro"/>
</dbReference>
<dbReference type="InterPro" id="IPR022162">
    <property type="entry name" value="TRPC4AP"/>
</dbReference>
<dbReference type="eggNOG" id="ENOG502QQ1C">
    <property type="taxonomic scope" value="Eukaryota"/>
</dbReference>
<evidence type="ECO:0000256" key="1">
    <source>
        <dbReference type="SAM" id="MobiDB-lite"/>
    </source>
</evidence>
<feature type="region of interest" description="Disordered" evidence="1">
    <location>
        <begin position="1"/>
        <end position="29"/>
    </location>
</feature>
<organism evidence="2 3">
    <name type="scientific">Capsaspora owczarzaki (strain ATCC 30864)</name>
    <dbReference type="NCBI Taxonomy" id="595528"/>
    <lineage>
        <taxon>Eukaryota</taxon>
        <taxon>Filasterea</taxon>
        <taxon>Capsaspora</taxon>
    </lineage>
</organism>
<dbReference type="Proteomes" id="UP000008743">
    <property type="component" value="Unassembled WGS sequence"/>
</dbReference>
<dbReference type="GO" id="GO:0006511">
    <property type="term" value="P:ubiquitin-dependent protein catabolic process"/>
    <property type="evidence" value="ECO:0007669"/>
    <property type="project" value="InterPro"/>
</dbReference>
<name>A0A0D2U604_CAPO3</name>